<evidence type="ECO:0000256" key="3">
    <source>
        <dbReference type="ARBA" id="ARBA00022679"/>
    </source>
</evidence>
<dbReference type="PANTHER" id="PTHR24349">
    <property type="entry name" value="SERINE/THREONINE-PROTEIN KINASE"/>
    <property type="match status" value="1"/>
</dbReference>
<evidence type="ECO:0000256" key="2">
    <source>
        <dbReference type="ARBA" id="ARBA00022527"/>
    </source>
</evidence>
<evidence type="ECO:0000259" key="8">
    <source>
        <dbReference type="PROSITE" id="PS50011"/>
    </source>
</evidence>
<dbReference type="AlphaFoldDB" id="V3ZXD8"/>
<feature type="domain" description="Protein kinase" evidence="8">
    <location>
        <begin position="1"/>
        <end position="65"/>
    </location>
</feature>
<dbReference type="InterPro" id="IPR050205">
    <property type="entry name" value="CDPK_Ser/Thr_kinases"/>
</dbReference>
<dbReference type="KEGG" id="lgi:LOTGIDRAFT_154783"/>
<evidence type="ECO:0000313" key="9">
    <source>
        <dbReference type="EMBL" id="ESO87285.1"/>
    </source>
</evidence>
<dbReference type="OrthoDB" id="541276at2759"/>
<dbReference type="SUPFAM" id="SSF56112">
    <property type="entry name" value="Protein kinase-like (PK-like)"/>
    <property type="match status" value="1"/>
</dbReference>
<proteinExistence type="inferred from homology"/>
<feature type="compositionally biased region" description="Polar residues" evidence="7">
    <location>
        <begin position="153"/>
        <end position="163"/>
    </location>
</feature>
<dbReference type="GO" id="GO:0005524">
    <property type="term" value="F:ATP binding"/>
    <property type="evidence" value="ECO:0007669"/>
    <property type="project" value="UniProtKB-KW"/>
</dbReference>
<keyword evidence="6" id="KW-0067">ATP-binding</keyword>
<dbReference type="InterPro" id="IPR000719">
    <property type="entry name" value="Prot_kinase_dom"/>
</dbReference>
<keyword evidence="2" id="KW-0723">Serine/threonine-protein kinase</keyword>
<keyword evidence="5" id="KW-0418">Kinase</keyword>
<evidence type="ECO:0000256" key="7">
    <source>
        <dbReference type="SAM" id="MobiDB-lite"/>
    </source>
</evidence>
<dbReference type="GeneID" id="20236401"/>
<keyword evidence="10" id="KW-1185">Reference proteome</keyword>
<organism evidence="9 10">
    <name type="scientific">Lottia gigantea</name>
    <name type="common">Giant owl limpet</name>
    <dbReference type="NCBI Taxonomy" id="225164"/>
    <lineage>
        <taxon>Eukaryota</taxon>
        <taxon>Metazoa</taxon>
        <taxon>Spiralia</taxon>
        <taxon>Lophotrochozoa</taxon>
        <taxon>Mollusca</taxon>
        <taxon>Gastropoda</taxon>
        <taxon>Patellogastropoda</taxon>
        <taxon>Lottioidea</taxon>
        <taxon>Lottiidae</taxon>
        <taxon>Lottia</taxon>
    </lineage>
</organism>
<feature type="region of interest" description="Disordered" evidence="7">
    <location>
        <begin position="85"/>
        <end position="172"/>
    </location>
</feature>
<keyword evidence="4" id="KW-0547">Nucleotide-binding</keyword>
<accession>V3ZXD8</accession>
<feature type="compositionally biased region" description="Low complexity" evidence="7">
    <location>
        <begin position="137"/>
        <end position="152"/>
    </location>
</feature>
<dbReference type="Pfam" id="PF00069">
    <property type="entry name" value="Pkinase"/>
    <property type="match status" value="1"/>
</dbReference>
<keyword evidence="3" id="KW-0808">Transferase</keyword>
<feature type="non-terminal residue" evidence="9">
    <location>
        <position position="1"/>
    </location>
</feature>
<dbReference type="Proteomes" id="UP000030746">
    <property type="component" value="Unassembled WGS sequence"/>
</dbReference>
<dbReference type="InterPro" id="IPR011009">
    <property type="entry name" value="Kinase-like_dom_sf"/>
</dbReference>
<dbReference type="GO" id="GO:0004674">
    <property type="term" value="F:protein serine/threonine kinase activity"/>
    <property type="evidence" value="ECO:0007669"/>
    <property type="project" value="UniProtKB-KW"/>
</dbReference>
<reference evidence="9 10" key="1">
    <citation type="journal article" date="2013" name="Nature">
        <title>Insights into bilaterian evolution from three spiralian genomes.</title>
        <authorList>
            <person name="Simakov O."/>
            <person name="Marletaz F."/>
            <person name="Cho S.J."/>
            <person name="Edsinger-Gonzales E."/>
            <person name="Havlak P."/>
            <person name="Hellsten U."/>
            <person name="Kuo D.H."/>
            <person name="Larsson T."/>
            <person name="Lv J."/>
            <person name="Arendt D."/>
            <person name="Savage R."/>
            <person name="Osoegawa K."/>
            <person name="de Jong P."/>
            <person name="Grimwood J."/>
            <person name="Chapman J.A."/>
            <person name="Shapiro H."/>
            <person name="Aerts A."/>
            <person name="Otillar R.P."/>
            <person name="Terry A.Y."/>
            <person name="Boore J.L."/>
            <person name="Grigoriev I.V."/>
            <person name="Lindberg D.R."/>
            <person name="Seaver E.C."/>
            <person name="Weisblat D.A."/>
            <person name="Putnam N.H."/>
            <person name="Rokhsar D.S."/>
        </authorList>
    </citation>
    <scope>NUCLEOTIDE SEQUENCE [LARGE SCALE GENOMIC DNA]</scope>
</reference>
<evidence type="ECO:0000256" key="1">
    <source>
        <dbReference type="ARBA" id="ARBA00006692"/>
    </source>
</evidence>
<dbReference type="PROSITE" id="PS50011">
    <property type="entry name" value="PROTEIN_KINASE_DOM"/>
    <property type="match status" value="1"/>
</dbReference>
<evidence type="ECO:0000256" key="4">
    <source>
        <dbReference type="ARBA" id="ARBA00022741"/>
    </source>
</evidence>
<comment type="similarity">
    <text evidence="1">Belongs to the protein kinase superfamily. CAMK Ser/Thr protein kinase family.</text>
</comment>
<dbReference type="EMBL" id="KB202953">
    <property type="protein sequence ID" value="ESO87285.1"/>
    <property type="molecule type" value="Genomic_DNA"/>
</dbReference>
<evidence type="ECO:0000256" key="6">
    <source>
        <dbReference type="ARBA" id="ARBA00022840"/>
    </source>
</evidence>
<gene>
    <name evidence="9" type="ORF">LOTGIDRAFT_154783</name>
</gene>
<dbReference type="Gene3D" id="1.10.510.10">
    <property type="entry name" value="Transferase(Phosphotransferase) domain 1"/>
    <property type="match status" value="1"/>
</dbReference>
<protein>
    <recommendedName>
        <fullName evidence="8">Protein kinase domain-containing protein</fullName>
    </recommendedName>
</protein>
<evidence type="ECO:0000256" key="5">
    <source>
        <dbReference type="ARBA" id="ARBA00022777"/>
    </source>
</evidence>
<feature type="compositionally biased region" description="Polar residues" evidence="7">
    <location>
        <begin position="95"/>
        <end position="126"/>
    </location>
</feature>
<dbReference type="RefSeq" id="XP_009062230.1">
    <property type="nucleotide sequence ID" value="XM_009063982.1"/>
</dbReference>
<dbReference type="HOGENOM" id="CLU_1559143_0_0_1"/>
<sequence>LCGYPPFNASDEDRLYELIKQAHVKFEGEPWDKISSEAKNCIERMLRCDPAHRITAGEVLDHSWITGKSHDNSRPTNVLEMMRQFNDEEDDNDGLSVNSEIISNKSRDMSSALSDEVSENGTSLSQSKEKNGNPIVTKTTSSSKQTSNSVKTAINNKAKTTSVMGVGRGKRK</sequence>
<evidence type="ECO:0000313" key="10">
    <source>
        <dbReference type="Proteomes" id="UP000030746"/>
    </source>
</evidence>
<name>V3ZXD8_LOTGI</name>
<dbReference type="CTD" id="20236401"/>